<evidence type="ECO:0000313" key="2">
    <source>
        <dbReference type="Proteomes" id="UP001490816"/>
    </source>
</evidence>
<dbReference type="EMBL" id="JBBMEZ010000025">
    <property type="protein sequence ID" value="MEQ2470420.1"/>
    <property type="molecule type" value="Genomic_DNA"/>
</dbReference>
<evidence type="ECO:0000313" key="1">
    <source>
        <dbReference type="EMBL" id="MEQ2470420.1"/>
    </source>
</evidence>
<organism evidence="1 2">
    <name type="scientific">Ruminococcoides intestinale</name>
    <dbReference type="NCBI Taxonomy" id="3133162"/>
    <lineage>
        <taxon>Bacteria</taxon>
        <taxon>Bacillati</taxon>
        <taxon>Bacillota</taxon>
        <taxon>Clostridia</taxon>
        <taxon>Eubacteriales</taxon>
        <taxon>Oscillospiraceae</taxon>
        <taxon>Ruminococcoides</taxon>
    </lineage>
</organism>
<accession>A0ABV1FC71</accession>
<dbReference type="RefSeq" id="WP_015523940.1">
    <property type="nucleotide sequence ID" value="NZ_JBBMEZ010000025.1"/>
</dbReference>
<sequence>MFFSENKKFKKNSSRLLSICGDLIDKYQSSPNCPPCKADLLNLINKRIIAAKNEVTEWKDCDTNYIEIAHSLLAHATFDLLASGNYHLYRGYLNPMSCADNLMDVYKATMQYGLDNDMFDEETRKEQYSYLLQCISEVG</sequence>
<dbReference type="Proteomes" id="UP001490816">
    <property type="component" value="Unassembled WGS sequence"/>
</dbReference>
<proteinExistence type="predicted"/>
<protein>
    <submittedName>
        <fullName evidence="1">Uncharacterized protein</fullName>
    </submittedName>
</protein>
<gene>
    <name evidence="1" type="ORF">WMO39_08810</name>
</gene>
<keyword evidence="2" id="KW-1185">Reference proteome</keyword>
<reference evidence="1 2" key="1">
    <citation type="submission" date="2024-03" db="EMBL/GenBank/DDBJ databases">
        <title>Human intestinal bacterial collection.</title>
        <authorList>
            <person name="Pauvert C."/>
            <person name="Hitch T.C.A."/>
            <person name="Clavel T."/>
        </authorList>
    </citation>
    <scope>NUCLEOTIDE SEQUENCE [LARGE SCALE GENOMIC DNA]</scope>
    <source>
        <strain evidence="1 2">CLA-JM-H38</strain>
    </source>
</reference>
<name>A0ABV1FC71_9FIRM</name>
<comment type="caution">
    <text evidence="1">The sequence shown here is derived from an EMBL/GenBank/DDBJ whole genome shotgun (WGS) entry which is preliminary data.</text>
</comment>